<sequence length="132" mass="14550">MNSLQQNTARPACVLLWEDDPIQALALTGYLEELAYRIIAVTSDGDALRRCREEKIDVAIFSSGPANLAARMTLAEHFTGARLSPVLFLSSTYAAVSSAALPKDISVLQKPYTFTSCRRCITQLVEDWLNLV</sequence>
<dbReference type="SUPFAM" id="SSF52172">
    <property type="entry name" value="CheY-like"/>
    <property type="match status" value="1"/>
</dbReference>
<accession>A0ABX0XDX7</accession>
<name>A0ABX0XDX7_9BACT</name>
<proteinExistence type="predicted"/>
<dbReference type="InterPro" id="IPR011006">
    <property type="entry name" value="CheY-like_superfamily"/>
</dbReference>
<keyword evidence="2" id="KW-1185">Reference proteome</keyword>
<dbReference type="EMBL" id="JAATJH010000005">
    <property type="protein sequence ID" value="NJC27417.1"/>
    <property type="molecule type" value="Genomic_DNA"/>
</dbReference>
<protein>
    <submittedName>
        <fullName evidence="1">CheY-like chemotaxis protein</fullName>
    </submittedName>
</protein>
<organism evidence="1 2">
    <name type="scientific">Neolewinella antarctica</name>
    <dbReference type="NCBI Taxonomy" id="442734"/>
    <lineage>
        <taxon>Bacteria</taxon>
        <taxon>Pseudomonadati</taxon>
        <taxon>Bacteroidota</taxon>
        <taxon>Saprospiria</taxon>
        <taxon>Saprospirales</taxon>
        <taxon>Lewinellaceae</taxon>
        <taxon>Neolewinella</taxon>
    </lineage>
</organism>
<evidence type="ECO:0000313" key="1">
    <source>
        <dbReference type="EMBL" id="NJC27417.1"/>
    </source>
</evidence>
<dbReference type="Gene3D" id="3.40.50.2300">
    <property type="match status" value="1"/>
</dbReference>
<evidence type="ECO:0000313" key="2">
    <source>
        <dbReference type="Proteomes" id="UP000770785"/>
    </source>
</evidence>
<dbReference type="RefSeq" id="WP_168038512.1">
    <property type="nucleotide sequence ID" value="NZ_JAATJH010000005.1"/>
</dbReference>
<reference evidence="1 2" key="1">
    <citation type="submission" date="2020-03" db="EMBL/GenBank/DDBJ databases">
        <title>Genomic Encyclopedia of Type Strains, Phase IV (KMG-IV): sequencing the most valuable type-strain genomes for metagenomic binning, comparative biology and taxonomic classification.</title>
        <authorList>
            <person name="Goeker M."/>
        </authorList>
    </citation>
    <scope>NUCLEOTIDE SEQUENCE [LARGE SCALE GENOMIC DNA]</scope>
    <source>
        <strain evidence="1 2">DSM 105096</strain>
    </source>
</reference>
<comment type="caution">
    <text evidence="1">The sequence shown here is derived from an EMBL/GenBank/DDBJ whole genome shotgun (WGS) entry which is preliminary data.</text>
</comment>
<dbReference type="Proteomes" id="UP000770785">
    <property type="component" value="Unassembled WGS sequence"/>
</dbReference>
<gene>
    <name evidence="1" type="ORF">GGR27_002934</name>
</gene>